<gene>
    <name evidence="4" type="ORF">NB063_08790</name>
</gene>
<comment type="caution">
    <text evidence="4">The sequence shown here is derived from an EMBL/GenBank/DDBJ whole genome shotgun (WGS) entry which is preliminary data.</text>
</comment>
<keyword evidence="5" id="KW-1185">Reference proteome</keyword>
<dbReference type="SUPFAM" id="SSF143990">
    <property type="entry name" value="YbiA-like"/>
    <property type="match status" value="1"/>
</dbReference>
<feature type="domain" description="NADAR" evidence="3">
    <location>
        <begin position="7"/>
        <end position="145"/>
    </location>
</feature>
<proteinExistence type="predicted"/>
<evidence type="ECO:0000313" key="4">
    <source>
        <dbReference type="EMBL" id="MCM2370700.1"/>
    </source>
</evidence>
<evidence type="ECO:0000256" key="1">
    <source>
        <dbReference type="ARBA" id="ARBA00000022"/>
    </source>
</evidence>
<name>A0ABT0U1C5_9BACT</name>
<reference evidence="4 5" key="1">
    <citation type="journal article" date="2022" name="Syst. Appl. Microbiol.">
        <title>Rhodopirellula aestuarii sp. nov., a novel member of the genus Rhodopirellula isolated from brackish sediments collected in the Tagus River estuary, Portugal.</title>
        <authorList>
            <person name="Vitorino I.R."/>
            <person name="Klimek D."/>
            <person name="Calusinska M."/>
            <person name="Lobo-da-Cunha A."/>
            <person name="Vasconcelos V."/>
            <person name="Lage O.M."/>
        </authorList>
    </citation>
    <scope>NUCLEOTIDE SEQUENCE [LARGE SCALE GENOMIC DNA]</scope>
    <source>
        <strain evidence="4 5">ICT_H3.1</strain>
    </source>
</reference>
<dbReference type="Gene3D" id="1.10.357.40">
    <property type="entry name" value="YbiA-like"/>
    <property type="match status" value="1"/>
</dbReference>
<evidence type="ECO:0000259" key="3">
    <source>
        <dbReference type="Pfam" id="PF08719"/>
    </source>
</evidence>
<dbReference type="Pfam" id="PF08719">
    <property type="entry name" value="NADAR"/>
    <property type="match status" value="1"/>
</dbReference>
<dbReference type="CDD" id="cd15457">
    <property type="entry name" value="NADAR"/>
    <property type="match status" value="1"/>
</dbReference>
<accession>A0ABT0U1C5</accession>
<dbReference type="Proteomes" id="UP001202961">
    <property type="component" value="Unassembled WGS sequence"/>
</dbReference>
<comment type="catalytic activity">
    <reaction evidence="2">
        <text>2,5-diamino-6-hydroxy-4-(5-phosphoribosylamino)-pyrimidine + H2O = 2,5,6-triamino-4-hydroxypyrimidine + D-ribose 5-phosphate</text>
        <dbReference type="Rhea" id="RHEA:23436"/>
        <dbReference type="ChEBI" id="CHEBI:15377"/>
        <dbReference type="ChEBI" id="CHEBI:58614"/>
        <dbReference type="ChEBI" id="CHEBI:78346"/>
        <dbReference type="ChEBI" id="CHEBI:137796"/>
    </reaction>
</comment>
<protein>
    <submittedName>
        <fullName evidence="4">NADAR family protein</fullName>
    </submittedName>
</protein>
<dbReference type="RefSeq" id="WP_250928366.1">
    <property type="nucleotide sequence ID" value="NZ_JAMQBK010000024.1"/>
</dbReference>
<dbReference type="InterPro" id="IPR012816">
    <property type="entry name" value="NADAR"/>
</dbReference>
<evidence type="ECO:0000256" key="2">
    <source>
        <dbReference type="ARBA" id="ARBA00000751"/>
    </source>
</evidence>
<comment type="catalytic activity">
    <reaction evidence="1">
        <text>5-amino-6-(5-phospho-D-ribosylamino)uracil + H2O = 5,6-diaminouracil + D-ribose 5-phosphate</text>
        <dbReference type="Rhea" id="RHEA:55020"/>
        <dbReference type="ChEBI" id="CHEBI:15377"/>
        <dbReference type="ChEBI" id="CHEBI:46252"/>
        <dbReference type="ChEBI" id="CHEBI:58453"/>
        <dbReference type="ChEBI" id="CHEBI:78346"/>
    </reaction>
</comment>
<dbReference type="NCBIfam" id="TIGR02464">
    <property type="entry name" value="ribofla_fusion"/>
    <property type="match status" value="1"/>
</dbReference>
<dbReference type="InterPro" id="IPR037238">
    <property type="entry name" value="YbiA-like_sf"/>
</dbReference>
<evidence type="ECO:0000313" key="5">
    <source>
        <dbReference type="Proteomes" id="UP001202961"/>
    </source>
</evidence>
<sequence length="159" mass="18346">MSDPIKFYSTGDEYGEFSNFAGYPIRIGKATWPTTEHYFQAMKFKSKADQDEIRKANSPMLAAKMGRDRKRTLRKDWESAKVNVMREALTAKFTQHEDLRKLLLGTGDAKIIEHTTNDDYWGDGGDGRGKNMLGRLLVELRDRLREECDTPTFDRDESQ</sequence>
<dbReference type="EMBL" id="JAMQBK010000024">
    <property type="protein sequence ID" value="MCM2370700.1"/>
    <property type="molecule type" value="Genomic_DNA"/>
</dbReference>
<organism evidence="4 5">
    <name type="scientific">Aporhodopirellula aestuarii</name>
    <dbReference type="NCBI Taxonomy" id="2950107"/>
    <lineage>
        <taxon>Bacteria</taxon>
        <taxon>Pseudomonadati</taxon>
        <taxon>Planctomycetota</taxon>
        <taxon>Planctomycetia</taxon>
        <taxon>Pirellulales</taxon>
        <taxon>Pirellulaceae</taxon>
        <taxon>Aporhodopirellula</taxon>
    </lineage>
</organism>